<sequence>MLAAQVGGLSLPAGARTSPAVGHGTVTVTTSGTAKVTLTVRFTVNGAVRATETLTLKGATRYTQAVSHDLGARPCSGTWGITASTDPDSGAHAGTAAVPACPTAVTGLDVTAFTVTGAKTAAATVRVTADGPGLVRLIGEFSAPNGATGRQDVGLSGKTSYTRTLSFAFPQRVCGQKVAFTASTDPAAPGGAVTRSVAVDCPAAVTSVTVKGLARTGTAATATVAVVTANAKQVRLTLTWLLAGKAAGTQTVTLSGKTSYTVTQTFAYPRLPCATAWGVRAATVPAAPGGASTLTKKTAACGTAGA</sequence>
<comment type="caution">
    <text evidence="1">The sequence shown here is derived from an EMBL/GenBank/DDBJ whole genome shotgun (WGS) entry which is preliminary data.</text>
</comment>
<dbReference type="EMBL" id="BOOC01000006">
    <property type="protein sequence ID" value="GIH39114.1"/>
    <property type="molecule type" value="Genomic_DNA"/>
</dbReference>
<evidence type="ECO:0000313" key="1">
    <source>
        <dbReference type="EMBL" id="GIH39114.1"/>
    </source>
</evidence>
<accession>A0ABQ4FWC2</accession>
<keyword evidence="2" id="KW-1185">Reference proteome</keyword>
<organism evidence="1 2">
    <name type="scientific">Microbispora corallina</name>
    <dbReference type="NCBI Taxonomy" id="83302"/>
    <lineage>
        <taxon>Bacteria</taxon>
        <taxon>Bacillati</taxon>
        <taxon>Actinomycetota</taxon>
        <taxon>Actinomycetes</taxon>
        <taxon>Streptosporangiales</taxon>
        <taxon>Streptosporangiaceae</taxon>
        <taxon>Microbispora</taxon>
    </lineage>
</organism>
<proteinExistence type="predicted"/>
<name>A0ABQ4FWC2_9ACTN</name>
<evidence type="ECO:0000313" key="2">
    <source>
        <dbReference type="Proteomes" id="UP000603904"/>
    </source>
</evidence>
<reference evidence="1 2" key="1">
    <citation type="submission" date="2021-01" db="EMBL/GenBank/DDBJ databases">
        <title>Whole genome shotgun sequence of Microbispora corallina NBRC 16416.</title>
        <authorList>
            <person name="Komaki H."/>
            <person name="Tamura T."/>
        </authorList>
    </citation>
    <scope>NUCLEOTIDE SEQUENCE [LARGE SCALE GENOMIC DNA]</scope>
    <source>
        <strain evidence="1 2">NBRC 16416</strain>
    </source>
</reference>
<dbReference type="Proteomes" id="UP000603904">
    <property type="component" value="Unassembled WGS sequence"/>
</dbReference>
<protein>
    <submittedName>
        <fullName evidence="1">Uncharacterized protein</fullName>
    </submittedName>
</protein>
<gene>
    <name evidence="1" type="ORF">Mco01_21140</name>
</gene>